<dbReference type="SUPFAM" id="SSF56935">
    <property type="entry name" value="Porins"/>
    <property type="match status" value="1"/>
</dbReference>
<dbReference type="InterPro" id="IPR023614">
    <property type="entry name" value="Porin_dom_sf"/>
</dbReference>
<dbReference type="RefSeq" id="WP_092862905.1">
    <property type="nucleotide sequence ID" value="NZ_FPCH01000001.1"/>
</dbReference>
<dbReference type="STRING" id="51670.SAMN04488557_0166"/>
<keyword evidence="1" id="KW-0732">Signal</keyword>
<sequence>MFGGSNKRAGIAAGIAAAGLAFAGTAPASAADLGGNCCADLEERVAELEATAARKGNRKVSLTVSGFVNEAVLGWDDGKERNAYVLTNESAQDRFRFVGQAEIIKGWTAGYLLEIGVRGAREDRSSQSGPNNENGVSVRHSAWYLAGKEYGKVWVGQTSDAADGITEINLANTNHFAYTNSWGNTFGDGGSGFYVRRKDGVLSNSNRYGQFVAPGAQQAAPGEGHRFNVVKYDSPTIAGFTASAAWGEDDIWNVALRYAGEFSGFKLAGGVAYTQSNDFTTPDHSSAVARGAGDTSEIGLSGSILHVETGLYASGAWGRLHDAGLDDLYGHDVDENTSFWTLQAGIERKFLPIGKTTIFGEYFNLDRGAGFATSSSTGVSSRLNVSSLFTSGTWYADSSQIRGWSIGLNQNLSEVVDLYLDYKHVQLDVTGVNAAGTATAKANLDDIQFITAGAQIKF</sequence>
<evidence type="ECO:0000313" key="3">
    <source>
        <dbReference type="Proteomes" id="UP000199423"/>
    </source>
</evidence>
<evidence type="ECO:0000313" key="2">
    <source>
        <dbReference type="EMBL" id="SFV25822.1"/>
    </source>
</evidence>
<dbReference type="EMBL" id="FPCH01000001">
    <property type="protein sequence ID" value="SFV25822.1"/>
    <property type="molecule type" value="Genomic_DNA"/>
</dbReference>
<reference evidence="3" key="1">
    <citation type="submission" date="2016-10" db="EMBL/GenBank/DDBJ databases">
        <authorList>
            <person name="Varghese N."/>
            <person name="Submissions S."/>
        </authorList>
    </citation>
    <scope>NUCLEOTIDE SEQUENCE [LARGE SCALE GENOMIC DNA]</scope>
    <source>
        <strain evidence="3">DSM 1565</strain>
    </source>
</reference>
<evidence type="ECO:0008006" key="4">
    <source>
        <dbReference type="Google" id="ProtNLM"/>
    </source>
</evidence>
<accession>A0A1I7MTU6</accession>
<proteinExistence type="predicted"/>
<feature type="signal peptide" evidence="1">
    <location>
        <begin position="1"/>
        <end position="30"/>
    </location>
</feature>
<dbReference type="Proteomes" id="UP000199423">
    <property type="component" value="Unassembled WGS sequence"/>
</dbReference>
<feature type="chain" id="PRO_5011465440" description="Porin" evidence="1">
    <location>
        <begin position="31"/>
        <end position="458"/>
    </location>
</feature>
<dbReference type="AlphaFoldDB" id="A0A1I7MTU6"/>
<dbReference type="Gene3D" id="2.40.160.10">
    <property type="entry name" value="Porin"/>
    <property type="match status" value="1"/>
</dbReference>
<gene>
    <name evidence="2" type="ORF">SAMN04488557_0166</name>
</gene>
<evidence type="ECO:0000256" key="1">
    <source>
        <dbReference type="SAM" id="SignalP"/>
    </source>
</evidence>
<name>A0A1I7MTU6_9HYPH</name>
<dbReference type="OrthoDB" id="974738at2"/>
<keyword evidence="3" id="KW-1185">Reference proteome</keyword>
<organism evidence="2 3">
    <name type="scientific">Hyphomicrobium facile</name>
    <dbReference type="NCBI Taxonomy" id="51670"/>
    <lineage>
        <taxon>Bacteria</taxon>
        <taxon>Pseudomonadati</taxon>
        <taxon>Pseudomonadota</taxon>
        <taxon>Alphaproteobacteria</taxon>
        <taxon>Hyphomicrobiales</taxon>
        <taxon>Hyphomicrobiaceae</taxon>
        <taxon>Hyphomicrobium</taxon>
    </lineage>
</organism>
<protein>
    <recommendedName>
        <fullName evidence="4">Porin</fullName>
    </recommendedName>
</protein>